<keyword evidence="2" id="KW-1185">Reference proteome</keyword>
<reference evidence="1" key="1">
    <citation type="submission" date="2021-03" db="EMBL/GenBank/DDBJ databases">
        <title>Draft genome sequence of rust myrtle Austropuccinia psidii MF-1, a brazilian biotype.</title>
        <authorList>
            <person name="Quecine M.C."/>
            <person name="Pachon D.M.R."/>
            <person name="Bonatelli M.L."/>
            <person name="Correr F.H."/>
            <person name="Franceschini L.M."/>
            <person name="Leite T.F."/>
            <person name="Margarido G.R.A."/>
            <person name="Almeida C.A."/>
            <person name="Ferrarezi J.A."/>
            <person name="Labate C.A."/>
        </authorList>
    </citation>
    <scope>NUCLEOTIDE SEQUENCE</scope>
    <source>
        <strain evidence="1">MF-1</strain>
    </source>
</reference>
<comment type="caution">
    <text evidence="1">The sequence shown here is derived from an EMBL/GenBank/DDBJ whole genome shotgun (WGS) entry which is preliminary data.</text>
</comment>
<dbReference type="Proteomes" id="UP000765509">
    <property type="component" value="Unassembled WGS sequence"/>
</dbReference>
<dbReference type="OrthoDB" id="2507130at2759"/>
<sequence>MLNEFKPETLVIHTPPGSTDLDDLSANTVTDTMNWILKKMGASVDSNPLEIRGVKQLPSKDLKTYTSTQSEARWRLLNKHNWKSQLNSNFKTHPSSYPALIKGMTKKLKPEYSSHLLQLGTQNKIHPNMIQS</sequence>
<dbReference type="EMBL" id="AVOT02044572">
    <property type="protein sequence ID" value="MBW0539930.1"/>
    <property type="molecule type" value="Genomic_DNA"/>
</dbReference>
<dbReference type="AlphaFoldDB" id="A0A9Q3FLS7"/>
<accession>A0A9Q3FLS7</accession>
<protein>
    <submittedName>
        <fullName evidence="1">Uncharacterized protein</fullName>
    </submittedName>
</protein>
<evidence type="ECO:0000313" key="1">
    <source>
        <dbReference type="EMBL" id="MBW0539930.1"/>
    </source>
</evidence>
<name>A0A9Q3FLS7_9BASI</name>
<evidence type="ECO:0000313" key="2">
    <source>
        <dbReference type="Proteomes" id="UP000765509"/>
    </source>
</evidence>
<proteinExistence type="predicted"/>
<gene>
    <name evidence="1" type="ORF">O181_079645</name>
</gene>
<organism evidence="1 2">
    <name type="scientific">Austropuccinia psidii MF-1</name>
    <dbReference type="NCBI Taxonomy" id="1389203"/>
    <lineage>
        <taxon>Eukaryota</taxon>
        <taxon>Fungi</taxon>
        <taxon>Dikarya</taxon>
        <taxon>Basidiomycota</taxon>
        <taxon>Pucciniomycotina</taxon>
        <taxon>Pucciniomycetes</taxon>
        <taxon>Pucciniales</taxon>
        <taxon>Sphaerophragmiaceae</taxon>
        <taxon>Austropuccinia</taxon>
    </lineage>
</organism>